<dbReference type="AlphaFoldDB" id="A0A150KAA4"/>
<protein>
    <submittedName>
        <fullName evidence="1">Uncharacterized protein</fullName>
    </submittedName>
</protein>
<organism evidence="1 2">
    <name type="scientific">Heyndrickxia coagulans</name>
    <name type="common">Weizmannia coagulans</name>
    <dbReference type="NCBI Taxonomy" id="1398"/>
    <lineage>
        <taxon>Bacteria</taxon>
        <taxon>Bacillati</taxon>
        <taxon>Bacillota</taxon>
        <taxon>Bacilli</taxon>
        <taxon>Bacillales</taxon>
        <taxon>Bacillaceae</taxon>
        <taxon>Heyndrickxia</taxon>
    </lineage>
</organism>
<dbReference type="Proteomes" id="UP000075288">
    <property type="component" value="Unassembled WGS sequence"/>
</dbReference>
<name>A0A150KAA4_HEYCO</name>
<gene>
    <name evidence="1" type="ORF">B4098_1429</name>
</gene>
<accession>A0A150KAA4</accession>
<reference evidence="1 2" key="1">
    <citation type="submission" date="2016-01" db="EMBL/GenBank/DDBJ databases">
        <title>Genome Sequences of Twelve Sporeforming Bacillus Species Isolated from Foods.</title>
        <authorList>
            <person name="Berendsen E.M."/>
            <person name="Wells-Bennik M.H."/>
            <person name="Krawcyk A.O."/>
            <person name="De Jong A."/>
            <person name="Holsappel S."/>
            <person name="Eijlander R.T."/>
            <person name="Kuipers O.P."/>
        </authorList>
    </citation>
    <scope>NUCLEOTIDE SEQUENCE [LARGE SCALE GENOMIC DNA]</scope>
    <source>
        <strain evidence="1 2">B4098</strain>
    </source>
</reference>
<sequence>MDREPRYPYAACVLFHCSIIPEANGPDRQRISIQDWNPD</sequence>
<comment type="caution">
    <text evidence="1">The sequence shown here is derived from an EMBL/GenBank/DDBJ whole genome shotgun (WGS) entry which is preliminary data.</text>
</comment>
<evidence type="ECO:0000313" key="1">
    <source>
        <dbReference type="EMBL" id="KYC66539.1"/>
    </source>
</evidence>
<dbReference type="EMBL" id="LQYG01000006">
    <property type="protein sequence ID" value="KYC66539.1"/>
    <property type="molecule type" value="Genomic_DNA"/>
</dbReference>
<evidence type="ECO:0000313" key="2">
    <source>
        <dbReference type="Proteomes" id="UP000075288"/>
    </source>
</evidence>
<dbReference type="PATRIC" id="fig|1398.26.peg.3392"/>
<proteinExistence type="predicted"/>